<dbReference type="Proteomes" id="UP000501179">
    <property type="component" value="Chromosome"/>
</dbReference>
<protein>
    <recommendedName>
        <fullName evidence="1">DUF7824 domain-containing protein</fullName>
    </recommendedName>
</protein>
<evidence type="ECO:0000313" key="3">
    <source>
        <dbReference type="Proteomes" id="UP000501179"/>
    </source>
</evidence>
<proteinExistence type="predicted"/>
<name>A0A6G9H5Y0_9ACTN</name>
<keyword evidence="3" id="KW-1185">Reference proteome</keyword>
<dbReference type="Pfam" id="PF25148">
    <property type="entry name" value="DUF7824"/>
    <property type="match status" value="1"/>
</dbReference>
<organism evidence="2 3">
    <name type="scientific">Streptomyces liangshanensis</name>
    <dbReference type="NCBI Taxonomy" id="2717324"/>
    <lineage>
        <taxon>Bacteria</taxon>
        <taxon>Bacillati</taxon>
        <taxon>Actinomycetota</taxon>
        <taxon>Actinomycetes</taxon>
        <taxon>Kitasatosporales</taxon>
        <taxon>Streptomycetaceae</taxon>
        <taxon>Streptomyces</taxon>
    </lineage>
</organism>
<dbReference type="AlphaFoldDB" id="A0A6G9H5Y0"/>
<evidence type="ECO:0000313" key="2">
    <source>
        <dbReference type="EMBL" id="QIQ05942.1"/>
    </source>
</evidence>
<feature type="domain" description="DUF7824" evidence="1">
    <location>
        <begin position="538"/>
        <end position="630"/>
    </location>
</feature>
<gene>
    <name evidence="2" type="ORF">HA039_29800</name>
</gene>
<reference evidence="2 3" key="1">
    <citation type="submission" date="2020-03" db="EMBL/GenBank/DDBJ databases">
        <title>A novel species.</title>
        <authorList>
            <person name="Gao J."/>
        </authorList>
    </citation>
    <scope>NUCLEOTIDE SEQUENCE [LARGE SCALE GENOMIC DNA]</scope>
    <source>
        <strain evidence="2 3">QMT-12</strain>
    </source>
</reference>
<dbReference type="RefSeq" id="WP_167034532.1">
    <property type="nucleotide sequence ID" value="NZ_CP050177.1"/>
</dbReference>
<dbReference type="InterPro" id="IPR056726">
    <property type="entry name" value="DUF7824"/>
</dbReference>
<accession>A0A6G9H5Y0</accession>
<dbReference type="EMBL" id="CP050177">
    <property type="protein sequence ID" value="QIQ05942.1"/>
    <property type="molecule type" value="Genomic_DNA"/>
</dbReference>
<dbReference type="KEGG" id="slia:HA039_29800"/>
<sequence>MSELLDAVRAGRVEDVPGLLKPLTARERAAGLRELKALRAEVRDRPWTRWQERRRLRDALLVAGAGCQRGAASAVAWLGAADLRGGDGLPDALLAEVLSYQDPAWLAEVAHRLAGRASTAQEDYPLVAALVRLAGCPMPVTDALTRGWVDAIAMSGSTTPLASGLRADPQAREMVFGLFEVAELPFVVGWHPDPGEAGDWPGVLAALAGEGVLERDTLVAACLARLLRGGRTRDLPFFLKLLRRLELTGEEERAHVADWIGMVSDGASTVAALAQEVLARLAQSGALPAAALADMSGSALFRPEKKLVKAQLVLLGKVLRSDPAAAGVLLPVVGEAFGHEDTDVQDRALKLVARHLPAVDGDVRSALAAAAAGLSPVHRARAAGVFGGQAVPVADAGPYEEILPPVPRPVLVAPAAASLAELVEEMAAFARAGAEPGAYDPAGMIAFERLLDGLVRHAHTDRAGLADALRDPLADRWWRKYDGPGDLDFRAGPLPGVDRVAAAVLEQLSVRALWDANARPARSACCAETELDGVVEARLREIAYLVRTRSLPFLLATPTWSTGTVDPDALVERLRTYQRLCAAPAPVDFAQALVRVRREGTDPATIRAAAALGTTEGDRLAAWLAGKTPAPGLKRADEPADGERSEGAYGWSRSVPGRLLVGTRQRLVVRRDFPPAFQWLGRASAPSRTCHHWSTGVTHWPGVLPEDRETLAAWLLPGMAAGVEGDKRAGTWWLPVVAEAGGPAGPAVRLGIAYGLAARHPRDRLSAVDALLVLAARGQLDGPQLGLDMAMLAISGTVKLNRVADSARTAAATGAYRTVWSVLGAALSGLLTDTSRPGLGDLLSVAAECVESGAVIGEDPVTPALAAVAERGGSSRLTAQAARLLTALRQ</sequence>
<evidence type="ECO:0000259" key="1">
    <source>
        <dbReference type="Pfam" id="PF25148"/>
    </source>
</evidence>